<evidence type="ECO:0000313" key="3">
    <source>
        <dbReference type="EMBL" id="VEL33705.1"/>
    </source>
</evidence>
<dbReference type="Gene3D" id="3.30.470.20">
    <property type="entry name" value="ATP-grasp fold, B domain"/>
    <property type="match status" value="1"/>
</dbReference>
<dbReference type="GO" id="GO:0004485">
    <property type="term" value="F:methylcrotonoyl-CoA carboxylase activity"/>
    <property type="evidence" value="ECO:0007669"/>
    <property type="project" value="TreeGrafter"/>
</dbReference>
<dbReference type="PROSITE" id="PS00867">
    <property type="entry name" value="CPSASE_2"/>
    <property type="match status" value="1"/>
</dbReference>
<dbReference type="InterPro" id="IPR005479">
    <property type="entry name" value="CPAse_ATP-bd"/>
</dbReference>
<name>A0A3S5B4Y8_9PLAT</name>
<reference evidence="3" key="1">
    <citation type="submission" date="2018-11" db="EMBL/GenBank/DDBJ databases">
        <authorList>
            <consortium name="Pathogen Informatics"/>
        </authorList>
    </citation>
    <scope>NUCLEOTIDE SEQUENCE</scope>
</reference>
<dbReference type="EMBL" id="CAAALY010246254">
    <property type="protein sequence ID" value="VEL33705.1"/>
    <property type="molecule type" value="Genomic_DNA"/>
</dbReference>
<dbReference type="GO" id="GO:0005524">
    <property type="term" value="F:ATP binding"/>
    <property type="evidence" value="ECO:0007669"/>
    <property type="project" value="InterPro"/>
</dbReference>
<dbReference type="PANTHER" id="PTHR18866">
    <property type="entry name" value="CARBOXYLASE:PYRUVATE/ACETYL-COA/PROPIONYL-COA CARBOXYLASE"/>
    <property type="match status" value="1"/>
</dbReference>
<evidence type="ECO:0000259" key="2">
    <source>
        <dbReference type="PROSITE" id="PS00867"/>
    </source>
</evidence>
<gene>
    <name evidence="3" type="ORF">PXEA_LOCUS27145</name>
</gene>
<dbReference type="Pfam" id="PF02786">
    <property type="entry name" value="CPSase_L_D2"/>
    <property type="match status" value="1"/>
</dbReference>
<proteinExistence type="predicted"/>
<keyword evidence="4" id="KW-1185">Reference proteome</keyword>
<comment type="caution">
    <text evidence="3">The sequence shown here is derived from an EMBL/GenBank/DDBJ whole genome shotgun (WGS) entry which is preliminary data.</text>
</comment>
<dbReference type="SUPFAM" id="SSF56059">
    <property type="entry name" value="Glutathione synthetase ATP-binding domain-like"/>
    <property type="match status" value="1"/>
</dbReference>
<protein>
    <recommendedName>
        <fullName evidence="2">Carbamoyl phosphate synthase ATP-binding domain-containing protein</fullName>
    </recommendedName>
</protein>
<organism evidence="3 4">
    <name type="scientific">Protopolystoma xenopodis</name>
    <dbReference type="NCBI Taxonomy" id="117903"/>
    <lineage>
        <taxon>Eukaryota</taxon>
        <taxon>Metazoa</taxon>
        <taxon>Spiralia</taxon>
        <taxon>Lophotrochozoa</taxon>
        <taxon>Platyhelminthes</taxon>
        <taxon>Monogenea</taxon>
        <taxon>Polyopisthocotylea</taxon>
        <taxon>Polystomatidea</taxon>
        <taxon>Polystomatidae</taxon>
        <taxon>Protopolystoma</taxon>
    </lineage>
</organism>
<dbReference type="Proteomes" id="UP000784294">
    <property type="component" value="Unassembled WGS sequence"/>
</dbReference>
<dbReference type="GO" id="GO:0005739">
    <property type="term" value="C:mitochondrion"/>
    <property type="evidence" value="ECO:0007669"/>
    <property type="project" value="TreeGrafter"/>
</dbReference>
<evidence type="ECO:0000256" key="1">
    <source>
        <dbReference type="ARBA" id="ARBA00023267"/>
    </source>
</evidence>
<dbReference type="PANTHER" id="PTHR18866:SF33">
    <property type="entry name" value="METHYLCROTONOYL-COA CARBOXYLASE SUBUNIT ALPHA, MITOCHONDRIAL-RELATED"/>
    <property type="match status" value="1"/>
</dbReference>
<accession>A0A3S5B4Y8</accession>
<evidence type="ECO:0000313" key="4">
    <source>
        <dbReference type="Proteomes" id="UP000784294"/>
    </source>
</evidence>
<sequence length="97" mass="11005">MLLSPRYSSVQVQVFGDTHGNYVYLWERDCSIQRRHQKIIEEAPAPGLTWETRKAIGEAAVRAAGAVKYTGAGTVEFVMDSMQKFFFMEMNTRLQVG</sequence>
<feature type="domain" description="Carbamoyl phosphate synthase ATP-binding" evidence="2">
    <location>
        <begin position="87"/>
        <end position="94"/>
    </location>
</feature>
<dbReference type="OrthoDB" id="14612at2759"/>
<dbReference type="InterPro" id="IPR050856">
    <property type="entry name" value="Biotin_carboxylase_complex"/>
</dbReference>
<dbReference type="AlphaFoldDB" id="A0A3S5B4Y8"/>
<keyword evidence="1" id="KW-0092">Biotin</keyword>